<evidence type="ECO:0000313" key="8">
    <source>
        <dbReference type="EMBL" id="MFG6416811.1"/>
    </source>
</evidence>
<dbReference type="EMBL" id="JBIGHY010000012">
    <property type="protein sequence ID" value="MFG6416811.1"/>
    <property type="molecule type" value="Genomic_DNA"/>
</dbReference>
<dbReference type="Gene3D" id="1.25.40.10">
    <property type="entry name" value="Tetratricopeptide repeat domain"/>
    <property type="match status" value="1"/>
</dbReference>
<evidence type="ECO:0000256" key="3">
    <source>
        <dbReference type="ARBA" id="ARBA00022777"/>
    </source>
</evidence>
<dbReference type="SUPFAM" id="SSF48452">
    <property type="entry name" value="TPR-like"/>
    <property type="match status" value="1"/>
</dbReference>
<organism evidence="8 9">
    <name type="scientific">Pelomonas dachongensis</name>
    <dbReference type="NCBI Taxonomy" id="3299029"/>
    <lineage>
        <taxon>Bacteria</taxon>
        <taxon>Pseudomonadati</taxon>
        <taxon>Pseudomonadota</taxon>
        <taxon>Betaproteobacteria</taxon>
        <taxon>Burkholderiales</taxon>
        <taxon>Sphaerotilaceae</taxon>
        <taxon>Roseateles</taxon>
    </lineage>
</organism>
<keyword evidence="4 5" id="KW-0067">ATP-binding</keyword>
<dbReference type="PANTHER" id="PTHR43289:SF34">
    <property type="entry name" value="SERINE_THREONINE-PROTEIN KINASE YBDM-RELATED"/>
    <property type="match status" value="1"/>
</dbReference>
<keyword evidence="9" id="KW-1185">Reference proteome</keyword>
<dbReference type="GO" id="GO:0016301">
    <property type="term" value="F:kinase activity"/>
    <property type="evidence" value="ECO:0007669"/>
    <property type="project" value="UniProtKB-KW"/>
</dbReference>
<dbReference type="CDD" id="cd14014">
    <property type="entry name" value="STKc_PknB_like"/>
    <property type="match status" value="1"/>
</dbReference>
<keyword evidence="6" id="KW-0472">Membrane</keyword>
<keyword evidence="2 5" id="KW-0547">Nucleotide-binding</keyword>
<dbReference type="SUPFAM" id="SSF56112">
    <property type="entry name" value="Protein kinase-like (PK-like)"/>
    <property type="match status" value="1"/>
</dbReference>
<dbReference type="PROSITE" id="PS00107">
    <property type="entry name" value="PROTEIN_KINASE_ATP"/>
    <property type="match status" value="1"/>
</dbReference>
<name>A0ABW7ETN7_9BURK</name>
<keyword evidence="6" id="KW-0812">Transmembrane</keyword>
<sequence>MVRLNTSDLIALSRLLDEALAVPAQQRAAWLAAIDNPRWRDELARMLADHARLDESGAFATLPRLAPREAAPGQPGERIGPWRLVEEIGRGGMGSVWRAERADGVYEREVALKLPRRTRPGDAALAERLAAELRIAARLEHPLIARLYDAGLDARGRPYLAMELVAGLPLLEHARPLDMPAQLGLLAQIARAVAHAHSRGVIHCDLKPGNVRVAADGTPRLLDFGIATLRGSGGMAATSRPDSGGLTPTHAAPEQLAGAPATEASDVYSLGVLAYEMLCGELPHGRTGARSGATPLPASERCADPARQRALRGALDALLQQALSPDPAQRPGSASAFAAALEHEQQRLGPAGRRQRRAVATASLVGAAVFVALGLGAGVAVMQAQRAAHASEREQAARDFVAEVFKLQSAAASSAGQTPQDLLARSSALIEPRFEPAARAEMYGGLSRLLADMGAPRLAADVGSRRLAALHDAKADARVQADALRQQAAVQLDAREPEAAGASARQALDLQPGDVEAELLMLRSLVARHRFAEAAPRLAALEARLPSAGGGGLATAWAQSLRGRLLQAENRRDEATPLLLRSISTALVAAGPHSLDLVALRLAAAEALLPAEQAREMQAQLDAALATLDRLGGAHAVRSALVAARMAAARYTGFFQISAEEALATIRASRARLAERGQALPDEITAPLDLYEATVLARQGDAAAALPLLERSRAALESDARTPPERLRLGHTLGEIYETLGRHAEADRYYRLALQARIDGGYGQHPVTAFQYMSAALNLSAAGRTADALALLDQAPAFPPVRGEGAGNPNRYADLVTLARARTLLDAGRTADALATLPAALLVPGADRVSRYDAQVALALRGEARCALPAQRRAGLDDLQQSLTLARRTRDDPLDTDLARLHAVAGQCALALGDPALVRREAERAQAAFTRLPAASDYRQQPLRRLKTALAASR</sequence>
<reference evidence="8 9" key="1">
    <citation type="submission" date="2024-09" db="EMBL/GenBank/DDBJ databases">
        <title>Novel species of the genus Pelomonas and Roseateles isolated from streams.</title>
        <authorList>
            <person name="Lu H."/>
        </authorList>
    </citation>
    <scope>NUCLEOTIDE SEQUENCE [LARGE SCALE GENOMIC DNA]</scope>
    <source>
        <strain evidence="8 9">DC23W</strain>
    </source>
</reference>
<evidence type="ECO:0000256" key="5">
    <source>
        <dbReference type="PROSITE-ProRule" id="PRU10141"/>
    </source>
</evidence>
<keyword evidence="3 8" id="KW-0418">Kinase</keyword>
<evidence type="ECO:0000256" key="1">
    <source>
        <dbReference type="ARBA" id="ARBA00022679"/>
    </source>
</evidence>
<proteinExistence type="predicted"/>
<dbReference type="InterPro" id="IPR011009">
    <property type="entry name" value="Kinase-like_dom_sf"/>
</dbReference>
<evidence type="ECO:0000259" key="7">
    <source>
        <dbReference type="PROSITE" id="PS50011"/>
    </source>
</evidence>
<feature type="binding site" evidence="5">
    <location>
        <position position="113"/>
    </location>
    <ligand>
        <name>ATP</name>
        <dbReference type="ChEBI" id="CHEBI:30616"/>
    </ligand>
</feature>
<dbReference type="SMART" id="SM00220">
    <property type="entry name" value="S_TKc"/>
    <property type="match status" value="1"/>
</dbReference>
<keyword evidence="1" id="KW-0808">Transferase</keyword>
<evidence type="ECO:0000256" key="4">
    <source>
        <dbReference type="ARBA" id="ARBA00022840"/>
    </source>
</evidence>
<comment type="caution">
    <text evidence="8">The sequence shown here is derived from an EMBL/GenBank/DDBJ whole genome shotgun (WGS) entry which is preliminary data.</text>
</comment>
<keyword evidence="6" id="KW-1133">Transmembrane helix</keyword>
<dbReference type="Pfam" id="PF00069">
    <property type="entry name" value="Pkinase"/>
    <property type="match status" value="1"/>
</dbReference>
<dbReference type="PANTHER" id="PTHR43289">
    <property type="entry name" value="MITOGEN-ACTIVATED PROTEIN KINASE KINASE KINASE 20-RELATED"/>
    <property type="match status" value="1"/>
</dbReference>
<evidence type="ECO:0000313" key="9">
    <source>
        <dbReference type="Proteomes" id="UP001606300"/>
    </source>
</evidence>
<feature type="transmembrane region" description="Helical" evidence="6">
    <location>
        <begin position="358"/>
        <end position="382"/>
    </location>
</feature>
<dbReference type="RefSeq" id="WP_394472873.1">
    <property type="nucleotide sequence ID" value="NZ_JBIGHY010000012.1"/>
</dbReference>
<dbReference type="Proteomes" id="UP001606300">
    <property type="component" value="Unassembled WGS sequence"/>
</dbReference>
<protein>
    <submittedName>
        <fullName evidence="8">Protein kinase</fullName>
    </submittedName>
</protein>
<evidence type="ECO:0000256" key="6">
    <source>
        <dbReference type="SAM" id="Phobius"/>
    </source>
</evidence>
<dbReference type="Gene3D" id="1.10.510.10">
    <property type="entry name" value="Transferase(Phosphotransferase) domain 1"/>
    <property type="match status" value="1"/>
</dbReference>
<accession>A0ABW7ETN7</accession>
<dbReference type="Gene3D" id="3.30.200.20">
    <property type="entry name" value="Phosphorylase Kinase, domain 1"/>
    <property type="match status" value="1"/>
</dbReference>
<gene>
    <name evidence="8" type="ORF">ACG02S_23210</name>
</gene>
<dbReference type="InterPro" id="IPR017441">
    <property type="entry name" value="Protein_kinase_ATP_BS"/>
</dbReference>
<feature type="domain" description="Protein kinase" evidence="7">
    <location>
        <begin position="82"/>
        <end position="346"/>
    </location>
</feature>
<evidence type="ECO:0000256" key="2">
    <source>
        <dbReference type="ARBA" id="ARBA00022741"/>
    </source>
</evidence>
<dbReference type="InterPro" id="IPR000719">
    <property type="entry name" value="Prot_kinase_dom"/>
</dbReference>
<dbReference type="InterPro" id="IPR011990">
    <property type="entry name" value="TPR-like_helical_dom_sf"/>
</dbReference>
<dbReference type="PROSITE" id="PS50011">
    <property type="entry name" value="PROTEIN_KINASE_DOM"/>
    <property type="match status" value="1"/>
</dbReference>